<dbReference type="Pfam" id="PF23106">
    <property type="entry name" value="EGF_Teneurin"/>
    <property type="match status" value="1"/>
</dbReference>
<dbReference type="Gene3D" id="2.10.25.10">
    <property type="entry name" value="Laminin"/>
    <property type="match status" value="1"/>
</dbReference>
<keyword evidence="1 2" id="KW-0245">EGF-like domain</keyword>
<evidence type="ECO:0000256" key="5">
    <source>
        <dbReference type="SAM" id="SignalP"/>
    </source>
</evidence>
<evidence type="ECO:0000256" key="3">
    <source>
        <dbReference type="SAM" id="MobiDB-lite"/>
    </source>
</evidence>
<dbReference type="InterPro" id="IPR006212">
    <property type="entry name" value="Furin_repeat"/>
</dbReference>
<dbReference type="PANTHER" id="PTHR15332:SF175">
    <property type="entry name" value="PROPROTEIN CONVERTASE SUBTILISIN_KEXIN TYPE 5-LIKE"/>
    <property type="match status" value="1"/>
</dbReference>
<feature type="disulfide bond" evidence="2">
    <location>
        <begin position="175"/>
        <end position="184"/>
    </location>
</feature>
<dbReference type="InterPro" id="IPR000742">
    <property type="entry name" value="EGF"/>
</dbReference>
<evidence type="ECO:0000256" key="1">
    <source>
        <dbReference type="ARBA" id="ARBA00022536"/>
    </source>
</evidence>
<reference evidence="7 8" key="1">
    <citation type="submission" date="2024-01" db="EMBL/GenBank/DDBJ databases">
        <title>Comparative genomics of Cryptococcus and Kwoniella reveals pathogenesis evolution and contrasting modes of karyotype evolution via chromosome fusion or intercentromeric recombination.</title>
        <authorList>
            <person name="Coelho M.A."/>
            <person name="David-Palma M."/>
            <person name="Shea T."/>
            <person name="Bowers K."/>
            <person name="McGinley-Smith S."/>
            <person name="Mohammad A.W."/>
            <person name="Gnirke A."/>
            <person name="Yurkov A.M."/>
            <person name="Nowrousian M."/>
            <person name="Sun S."/>
            <person name="Cuomo C.A."/>
            <person name="Heitman J."/>
        </authorList>
    </citation>
    <scope>NUCLEOTIDE SEQUENCE [LARGE SCALE GENOMIC DNA]</scope>
    <source>
        <strain evidence="7 8">CBS 6074</strain>
    </source>
</reference>
<dbReference type="SUPFAM" id="SSF57184">
    <property type="entry name" value="Growth factor receptor domain"/>
    <property type="match status" value="2"/>
</dbReference>
<keyword evidence="2" id="KW-1015">Disulfide bond</keyword>
<dbReference type="EMBL" id="CP144102">
    <property type="protein sequence ID" value="WWC89025.1"/>
    <property type="molecule type" value="Genomic_DNA"/>
</dbReference>
<dbReference type="Proteomes" id="UP001355207">
    <property type="component" value="Chromosome 5"/>
</dbReference>
<dbReference type="GeneID" id="91094613"/>
<dbReference type="InterPro" id="IPR009030">
    <property type="entry name" value="Growth_fac_rcpt_cys_sf"/>
</dbReference>
<feature type="domain" description="EGF-like" evidence="6">
    <location>
        <begin position="148"/>
        <end position="185"/>
    </location>
</feature>
<protein>
    <recommendedName>
        <fullName evidence="6">EGF-like domain-containing protein</fullName>
    </recommendedName>
</protein>
<feature type="chain" id="PRO_5043668512" description="EGF-like domain-containing protein" evidence="5">
    <location>
        <begin position="19"/>
        <end position="903"/>
    </location>
</feature>
<dbReference type="AlphaFoldDB" id="A0AAX4JWX6"/>
<feature type="region of interest" description="Disordered" evidence="3">
    <location>
        <begin position="855"/>
        <end position="875"/>
    </location>
</feature>
<feature type="region of interest" description="Disordered" evidence="3">
    <location>
        <begin position="738"/>
        <end position="768"/>
    </location>
</feature>
<dbReference type="CDD" id="cd00064">
    <property type="entry name" value="FU"/>
    <property type="match status" value="4"/>
</dbReference>
<dbReference type="CDD" id="cd00055">
    <property type="entry name" value="EGF_Lam"/>
    <property type="match status" value="1"/>
</dbReference>
<dbReference type="PROSITE" id="PS00022">
    <property type="entry name" value="EGF_1"/>
    <property type="match status" value="1"/>
</dbReference>
<organism evidence="7 8">
    <name type="scientific">Kwoniella dendrophila CBS 6074</name>
    <dbReference type="NCBI Taxonomy" id="1295534"/>
    <lineage>
        <taxon>Eukaryota</taxon>
        <taxon>Fungi</taxon>
        <taxon>Dikarya</taxon>
        <taxon>Basidiomycota</taxon>
        <taxon>Agaricomycotina</taxon>
        <taxon>Tremellomycetes</taxon>
        <taxon>Tremellales</taxon>
        <taxon>Cryptococcaceae</taxon>
        <taxon>Kwoniella</taxon>
    </lineage>
</organism>
<evidence type="ECO:0000313" key="7">
    <source>
        <dbReference type="EMBL" id="WWC89025.1"/>
    </source>
</evidence>
<feature type="disulfide bond" evidence="2">
    <location>
        <begin position="156"/>
        <end position="173"/>
    </location>
</feature>
<dbReference type="Gene3D" id="2.10.220.10">
    <property type="entry name" value="Hormone Receptor, Insulin-like Growth Factor Receptor 1, Chain A, domain 2"/>
    <property type="match status" value="4"/>
</dbReference>
<keyword evidence="4" id="KW-0472">Membrane</keyword>
<evidence type="ECO:0000256" key="2">
    <source>
        <dbReference type="PROSITE-ProRule" id="PRU00076"/>
    </source>
</evidence>
<evidence type="ECO:0000313" key="8">
    <source>
        <dbReference type="Proteomes" id="UP001355207"/>
    </source>
</evidence>
<dbReference type="PROSITE" id="PS01248">
    <property type="entry name" value="EGF_LAM_1"/>
    <property type="match status" value="1"/>
</dbReference>
<feature type="compositionally biased region" description="Polar residues" evidence="3">
    <location>
        <begin position="751"/>
        <end position="761"/>
    </location>
</feature>
<sequence length="903" mass="97373">MLYSSITAFALSATFSWAAQVCSPDHCLDGKSSSQILAHDSSSSKFLTPGTYSDSSLSPLSSYLNITHSSDHLIVSAPVSPISFAKSIYGGSEDIWDNGNWSVDHWKSLYLPSNWYGVLEGGKIVWGAIPDKGQLPNDLTGLKFSKAASADCNPPCSSHGTCIPSNNTTSGTCLCAAGWAGESCDRCDTGFWGLSCSAGPSDCTVWDVGRSGTGKCLGTKISSLSECNCEHGTCTSSNQCVCSAGWKTDSSVSSSLCDTCVKGFFQDSKGNCSVCPLGCDSCTLQPGTNSTATCTSCSNSLTLTSATSATCVANKGSCNDGTYYDESSSSCKSCSPACSTCTGPSPSDCLSCNSPRVNLQGSCVYYDASTGICDSELSKLEGVFVVNFGKRECDACPAGCLDCSIPSFANAKGYETLQCSSCQEGYLLEDGKCVRKCNEGWFLPEGNAAKNGTCQKCDSTCSACVFTFTTCTSCPSPLFASGGSCLSSCPSGSTPINGTCAPCPTDCASCSSPTECSACPSSRPVLSNGKCVEYCPKDQYFDDTYGCQACDWTCSSCTSNNLKSCTSCPDGYVLKKGECVFTDCGEGGFSSGLGICLSSFIVKSNKKRYFGSLVFILVFLGIGAGLFYWYVQKERKKTRQATKEFGDKLDDRNVQENLRVLRLERVLGFERVLTSSNGERVDNTPKGYKEGYENKRNKRFKELLLPSRRKKSILESDIEMKSSNFSIDISYNHTYESNDRFSIPPPPYVPSETSSSASTPRDVQEIDSKVDIDYDSVAIGERGGMSKRDSSDSIPTPVLPSFISSPIQKDFKSKPKQKIENTNTTVHSMSSPLSPLYNKTSLMPPLRPGMIRFNSQEKDKEREVNRRGEVDNENEMERRLRDLWPNLKSNTMENKRRKDEGWI</sequence>
<proteinExistence type="predicted"/>
<feature type="region of interest" description="Disordered" evidence="3">
    <location>
        <begin position="781"/>
        <end position="804"/>
    </location>
</feature>
<feature type="disulfide bond" evidence="2">
    <location>
        <begin position="152"/>
        <end position="162"/>
    </location>
</feature>
<dbReference type="PANTHER" id="PTHR15332">
    <property type="entry name" value="PROPROTEIN CONVERTASE SUBTILISIN_KEXIN TYPE 5-LIKE"/>
    <property type="match status" value="1"/>
</dbReference>
<keyword evidence="8" id="KW-1185">Reference proteome</keyword>
<keyword evidence="4" id="KW-1133">Transmembrane helix</keyword>
<gene>
    <name evidence="7" type="ORF">L201_003943</name>
</gene>
<dbReference type="SMART" id="SM00181">
    <property type="entry name" value="EGF"/>
    <property type="match status" value="5"/>
</dbReference>
<feature type="signal peptide" evidence="5">
    <location>
        <begin position="1"/>
        <end position="18"/>
    </location>
</feature>
<dbReference type="PROSITE" id="PS50026">
    <property type="entry name" value="EGF_3"/>
    <property type="match status" value="1"/>
</dbReference>
<keyword evidence="4" id="KW-0812">Transmembrane</keyword>
<keyword evidence="5" id="KW-0732">Signal</keyword>
<dbReference type="RefSeq" id="XP_066075788.1">
    <property type="nucleotide sequence ID" value="XM_066219691.1"/>
</dbReference>
<feature type="transmembrane region" description="Helical" evidence="4">
    <location>
        <begin position="609"/>
        <end position="631"/>
    </location>
</feature>
<evidence type="ECO:0000259" key="6">
    <source>
        <dbReference type="PROSITE" id="PS50026"/>
    </source>
</evidence>
<accession>A0AAX4JWX6</accession>
<dbReference type="SMART" id="SM00261">
    <property type="entry name" value="FU"/>
    <property type="match status" value="7"/>
</dbReference>
<dbReference type="InterPro" id="IPR002049">
    <property type="entry name" value="LE_dom"/>
</dbReference>
<evidence type="ECO:0000256" key="4">
    <source>
        <dbReference type="SAM" id="Phobius"/>
    </source>
</evidence>
<name>A0AAX4JWX6_9TREE</name>